<dbReference type="PANTHER" id="PTHR33104:SF2">
    <property type="entry name" value="CXC3 LIKE CYSTEINE CLUSTER DOMAIN-CONTAINING PROTEIN"/>
    <property type="match status" value="1"/>
</dbReference>
<dbReference type="InterPro" id="IPR040564">
    <property type="entry name" value="CxC3-like"/>
</dbReference>
<keyword evidence="4" id="KW-1185">Reference proteome</keyword>
<protein>
    <recommendedName>
        <fullName evidence="2">CxC3 like cysteine cluster domain-containing protein</fullName>
    </recommendedName>
</protein>
<evidence type="ECO:0000259" key="2">
    <source>
        <dbReference type="Pfam" id="PF18804"/>
    </source>
</evidence>
<name>A0ABR0B642_9CRUS</name>
<feature type="compositionally biased region" description="Polar residues" evidence="1">
    <location>
        <begin position="14"/>
        <end position="25"/>
    </location>
</feature>
<evidence type="ECO:0000256" key="1">
    <source>
        <dbReference type="SAM" id="MobiDB-lite"/>
    </source>
</evidence>
<evidence type="ECO:0000313" key="4">
    <source>
        <dbReference type="Proteomes" id="UP001234178"/>
    </source>
</evidence>
<dbReference type="Pfam" id="PF18758">
    <property type="entry name" value="KDZ"/>
    <property type="match status" value="1"/>
</dbReference>
<dbReference type="Proteomes" id="UP001234178">
    <property type="component" value="Unassembled WGS sequence"/>
</dbReference>
<comment type="caution">
    <text evidence="3">The sequence shown here is derived from an EMBL/GenBank/DDBJ whole genome shotgun (WGS) entry which is preliminary data.</text>
</comment>
<reference evidence="3 4" key="1">
    <citation type="journal article" date="2023" name="Nucleic Acids Res.">
        <title>The hologenome of Daphnia magna reveals possible DNA methylation and microbiome-mediated evolution of the host genome.</title>
        <authorList>
            <person name="Chaturvedi A."/>
            <person name="Li X."/>
            <person name="Dhandapani V."/>
            <person name="Marshall H."/>
            <person name="Kissane S."/>
            <person name="Cuenca-Cambronero M."/>
            <person name="Asole G."/>
            <person name="Calvet F."/>
            <person name="Ruiz-Romero M."/>
            <person name="Marangio P."/>
            <person name="Guigo R."/>
            <person name="Rago D."/>
            <person name="Mirbahai L."/>
            <person name="Eastwood N."/>
            <person name="Colbourne J.K."/>
            <person name="Zhou J."/>
            <person name="Mallon E."/>
            <person name="Orsini L."/>
        </authorList>
    </citation>
    <scope>NUCLEOTIDE SEQUENCE [LARGE SCALE GENOMIC DNA]</scope>
    <source>
        <strain evidence="3">LRV0_1</strain>
    </source>
</reference>
<gene>
    <name evidence="3" type="ORF">OUZ56_029180</name>
</gene>
<sequence length="539" mass="60843">MVPVKRDLLEGITLGSNQQPTTSKSPAPFAFSQRNSYSEDKLVVIESEAKDDNKRHSEKVAEEVAAMILSVPEYLFDANEDGCQGDGFPIDFTTIEKEATEENAAHIARIEADKKKQESEWSIRVTIDTNTWNEFTPRLFGAFVSAEACGAERCDSCKQELTIVIRCLDDCKNHLFPDCDLKVHSTRPFHNRKLFMNEFESRPLLTHEFYGVENRSINIGMRVFVPVRCRTEKCKKLGTKGTLVLVAGTKYCTVISGEGRFDLHCAAFKCSHCDGVMNAELEDYIGSGYWPGNPKTLGVFFTTSFLKLYFHLKNYLPGSSEYGLLKALGAFSADEGREHTISNAFSRASRMYYYVTHLVDRDIKKKRKLSCRACSNKCCAVHIDGNHKLVRRKSKLKQRIKQLYKKNELFFSQEELEKIATVVGKLKNKIKMDSVCGNSDFKAAKEVSTNRKNLATTGSVMMCCVHGCLLKGVDMTKGETYSHTLLLLEHIYGLQDADHANLFIVQDVSCKLDPWLKELARLDGANTSSTLRQTHFIEQ</sequence>
<accession>A0ABR0B642</accession>
<dbReference type="PANTHER" id="PTHR33104">
    <property type="entry name" value="SI:DKEY-29D5.2"/>
    <property type="match status" value="1"/>
</dbReference>
<dbReference type="InterPro" id="IPR040521">
    <property type="entry name" value="KDZ"/>
</dbReference>
<feature type="domain" description="CxC3 like cysteine cluster" evidence="2">
    <location>
        <begin position="219"/>
        <end position="334"/>
    </location>
</feature>
<proteinExistence type="predicted"/>
<organism evidence="3 4">
    <name type="scientific">Daphnia magna</name>
    <dbReference type="NCBI Taxonomy" id="35525"/>
    <lineage>
        <taxon>Eukaryota</taxon>
        <taxon>Metazoa</taxon>
        <taxon>Ecdysozoa</taxon>
        <taxon>Arthropoda</taxon>
        <taxon>Crustacea</taxon>
        <taxon>Branchiopoda</taxon>
        <taxon>Diplostraca</taxon>
        <taxon>Cladocera</taxon>
        <taxon>Anomopoda</taxon>
        <taxon>Daphniidae</taxon>
        <taxon>Daphnia</taxon>
    </lineage>
</organism>
<feature type="region of interest" description="Disordered" evidence="1">
    <location>
        <begin position="1"/>
        <end position="33"/>
    </location>
</feature>
<evidence type="ECO:0000313" key="3">
    <source>
        <dbReference type="EMBL" id="KAK4037140.1"/>
    </source>
</evidence>
<dbReference type="Pfam" id="PF18804">
    <property type="entry name" value="CxC3"/>
    <property type="match status" value="1"/>
</dbReference>
<dbReference type="EMBL" id="JAOYFB010000040">
    <property type="protein sequence ID" value="KAK4037140.1"/>
    <property type="molecule type" value="Genomic_DNA"/>
</dbReference>